<keyword evidence="3" id="KW-0479">Metal-binding</keyword>
<dbReference type="InterPro" id="IPR016047">
    <property type="entry name" value="M23ase_b-sheet_dom"/>
</dbReference>
<dbReference type="Gene3D" id="2.70.70.10">
    <property type="entry name" value="Glucose Permease (Domain IIA)"/>
    <property type="match status" value="1"/>
</dbReference>
<sequence length="398" mass="42818">MPAALLFRLRGFEMMRLRHLRHACSRAQVISENVVQSVYCRFKSPAAAVFLFGMVAMLGTSNEVTEAEIVSRGHGSTARQLSRALEVTAPAVNDSGSKTSNGQLSHAAPLVMSDLDSGFYAGKIEATLRDTLARASVPAEIQEQIAHIFAPRLDLAALAHKGDTYRVLYESDDTNAQRKRLRAVELRSGGEVYQAVWFVAPGRTDGDYYSFDGRGLAAKPFSIPLNYVRLSSPFGYRTHPVKGKHQMHTGVDFAAPKGTRVVAAAAGTVRFIGFRPGYGNIVVLSHPRGFTTHYAHLSAFSRDLRVGKPVAEGQPLGAVGSTGTATGNHLHFEVREYDQPIDPLTLTGRTGASPLTTTERIAFDSMAGALREQLAALPVDAPANRMASNTAGTPNSPA</sequence>
<dbReference type="Gene3D" id="3.10.450.350">
    <property type="match status" value="1"/>
</dbReference>
<proteinExistence type="predicted"/>
<evidence type="ECO:0000256" key="2">
    <source>
        <dbReference type="ARBA" id="ARBA00022670"/>
    </source>
</evidence>
<dbReference type="GO" id="GO:0004222">
    <property type="term" value="F:metalloendopeptidase activity"/>
    <property type="evidence" value="ECO:0007669"/>
    <property type="project" value="TreeGrafter"/>
</dbReference>
<protein>
    <submittedName>
        <fullName evidence="8">Murein DD-endopeptidase MepM/ murein hydrolase activator NlpD</fullName>
    </submittedName>
</protein>
<dbReference type="CDD" id="cd12797">
    <property type="entry name" value="M23_peptidase"/>
    <property type="match status" value="1"/>
</dbReference>
<feature type="domain" description="M23ase beta-sheet core" evidence="7">
    <location>
        <begin position="246"/>
        <end position="343"/>
    </location>
</feature>
<dbReference type="RefSeq" id="WP_260331969.1">
    <property type="nucleotide sequence ID" value="NZ_JACHDE010000001.1"/>
</dbReference>
<dbReference type="InterPro" id="IPR011055">
    <property type="entry name" value="Dup_hybrid_motif"/>
</dbReference>
<dbReference type="AlphaFoldDB" id="A0A7W8L1D8"/>
<reference evidence="8 9" key="1">
    <citation type="submission" date="2020-08" db="EMBL/GenBank/DDBJ databases">
        <title>Genomic Encyclopedia of Type Strains, Phase IV (KMG-V): Genome sequencing to study the core and pangenomes of soil and plant-associated prokaryotes.</title>
        <authorList>
            <person name="Whitman W."/>
        </authorList>
    </citation>
    <scope>NUCLEOTIDE SEQUENCE [LARGE SCALE GENOMIC DNA]</scope>
    <source>
        <strain evidence="8 9">JPY162</strain>
    </source>
</reference>
<dbReference type="GO" id="GO:0046872">
    <property type="term" value="F:metal ion binding"/>
    <property type="evidence" value="ECO:0007669"/>
    <property type="project" value="UniProtKB-KW"/>
</dbReference>
<comment type="caution">
    <text evidence="8">The sequence shown here is derived from an EMBL/GenBank/DDBJ whole genome shotgun (WGS) entry which is preliminary data.</text>
</comment>
<evidence type="ECO:0000313" key="8">
    <source>
        <dbReference type="EMBL" id="MBB5398652.1"/>
    </source>
</evidence>
<evidence type="ECO:0000259" key="7">
    <source>
        <dbReference type="Pfam" id="PF01551"/>
    </source>
</evidence>
<evidence type="ECO:0000256" key="6">
    <source>
        <dbReference type="ARBA" id="ARBA00023049"/>
    </source>
</evidence>
<gene>
    <name evidence="8" type="ORF">HDG41_000688</name>
</gene>
<name>A0A7W8L1D8_9BURK</name>
<accession>A0A7W8L1D8</accession>
<comment type="cofactor">
    <cofactor evidence="1">
        <name>Zn(2+)</name>
        <dbReference type="ChEBI" id="CHEBI:29105"/>
    </cofactor>
</comment>
<evidence type="ECO:0000256" key="5">
    <source>
        <dbReference type="ARBA" id="ARBA00022833"/>
    </source>
</evidence>
<dbReference type="EMBL" id="JACHDE010000001">
    <property type="protein sequence ID" value="MBB5398652.1"/>
    <property type="molecule type" value="Genomic_DNA"/>
</dbReference>
<dbReference type="PANTHER" id="PTHR21666:SF288">
    <property type="entry name" value="CELL DIVISION PROTEIN YTFB"/>
    <property type="match status" value="1"/>
</dbReference>
<evidence type="ECO:0000313" key="9">
    <source>
        <dbReference type="Proteomes" id="UP000592820"/>
    </source>
</evidence>
<dbReference type="Pfam" id="PF01551">
    <property type="entry name" value="Peptidase_M23"/>
    <property type="match status" value="1"/>
</dbReference>
<dbReference type="InterPro" id="IPR050570">
    <property type="entry name" value="Cell_wall_metabolism_enzyme"/>
</dbReference>
<dbReference type="GO" id="GO:0006508">
    <property type="term" value="P:proteolysis"/>
    <property type="evidence" value="ECO:0007669"/>
    <property type="project" value="UniProtKB-KW"/>
</dbReference>
<organism evidence="8 9">
    <name type="scientific">Paraburkholderia youngii</name>
    <dbReference type="NCBI Taxonomy" id="2782701"/>
    <lineage>
        <taxon>Bacteria</taxon>
        <taxon>Pseudomonadati</taxon>
        <taxon>Pseudomonadota</taxon>
        <taxon>Betaproteobacteria</taxon>
        <taxon>Burkholderiales</taxon>
        <taxon>Burkholderiaceae</taxon>
        <taxon>Paraburkholderia</taxon>
    </lineage>
</organism>
<evidence type="ECO:0000256" key="4">
    <source>
        <dbReference type="ARBA" id="ARBA00022801"/>
    </source>
</evidence>
<dbReference type="SUPFAM" id="SSF51261">
    <property type="entry name" value="Duplicated hybrid motif"/>
    <property type="match status" value="1"/>
</dbReference>
<dbReference type="Proteomes" id="UP000592820">
    <property type="component" value="Unassembled WGS sequence"/>
</dbReference>
<evidence type="ECO:0000256" key="1">
    <source>
        <dbReference type="ARBA" id="ARBA00001947"/>
    </source>
</evidence>
<keyword evidence="4 8" id="KW-0378">Hydrolase</keyword>
<keyword evidence="5" id="KW-0862">Zinc</keyword>
<keyword evidence="2" id="KW-0645">Protease</keyword>
<keyword evidence="6" id="KW-0482">Metalloprotease</keyword>
<dbReference type="PANTHER" id="PTHR21666">
    <property type="entry name" value="PEPTIDASE-RELATED"/>
    <property type="match status" value="1"/>
</dbReference>
<evidence type="ECO:0000256" key="3">
    <source>
        <dbReference type="ARBA" id="ARBA00022723"/>
    </source>
</evidence>